<feature type="non-terminal residue" evidence="1">
    <location>
        <position position="67"/>
    </location>
</feature>
<protein>
    <recommendedName>
        <fullName evidence="3">Phosphate transport system regulatory protein PhoU</fullName>
    </recommendedName>
</protein>
<dbReference type="AlphaFoldDB" id="A0A537JHR1"/>
<dbReference type="EMBL" id="VBAO01000094">
    <property type="protein sequence ID" value="TMI83069.1"/>
    <property type="molecule type" value="Genomic_DNA"/>
</dbReference>
<dbReference type="Gene3D" id="1.20.58.220">
    <property type="entry name" value="Phosphate transport system protein phou homolog 2, domain 2"/>
    <property type="match status" value="1"/>
</dbReference>
<reference evidence="1 2" key="1">
    <citation type="journal article" date="2019" name="Nat. Microbiol.">
        <title>Mediterranean grassland soil C-N compound turnover is dependent on rainfall and depth, and is mediated by genomically divergent microorganisms.</title>
        <authorList>
            <person name="Diamond S."/>
            <person name="Andeer P.F."/>
            <person name="Li Z."/>
            <person name="Crits-Christoph A."/>
            <person name="Burstein D."/>
            <person name="Anantharaman K."/>
            <person name="Lane K.R."/>
            <person name="Thomas B.C."/>
            <person name="Pan C."/>
            <person name="Northen T.R."/>
            <person name="Banfield J.F."/>
        </authorList>
    </citation>
    <scope>NUCLEOTIDE SEQUENCE [LARGE SCALE GENOMIC DNA]</scope>
    <source>
        <strain evidence="1">NP_7</strain>
    </source>
</reference>
<accession>A0A537JHR1</accession>
<dbReference type="Proteomes" id="UP000320048">
    <property type="component" value="Unassembled WGS sequence"/>
</dbReference>
<comment type="caution">
    <text evidence="1">The sequence shown here is derived from an EMBL/GenBank/DDBJ whole genome shotgun (WGS) entry which is preliminary data.</text>
</comment>
<organism evidence="1 2">
    <name type="scientific">Candidatus Segetimicrobium genomatis</name>
    <dbReference type="NCBI Taxonomy" id="2569760"/>
    <lineage>
        <taxon>Bacteria</taxon>
        <taxon>Bacillati</taxon>
        <taxon>Candidatus Sysuimicrobiota</taxon>
        <taxon>Candidatus Sysuimicrobiia</taxon>
        <taxon>Candidatus Sysuimicrobiales</taxon>
        <taxon>Candidatus Segetimicrobiaceae</taxon>
        <taxon>Candidatus Segetimicrobium</taxon>
    </lineage>
</organism>
<sequence length="67" mass="7509">MITREIVDRDLQQLRENLMRMSGLVDTAIRRVIEALQAPSIDQAEAVIASIECLSDGGWLRVIDESP</sequence>
<proteinExistence type="predicted"/>
<dbReference type="SUPFAM" id="SSF109755">
    <property type="entry name" value="PhoU-like"/>
    <property type="match status" value="1"/>
</dbReference>
<evidence type="ECO:0000313" key="1">
    <source>
        <dbReference type="EMBL" id="TMI83069.1"/>
    </source>
</evidence>
<evidence type="ECO:0000313" key="2">
    <source>
        <dbReference type="Proteomes" id="UP000320048"/>
    </source>
</evidence>
<gene>
    <name evidence="1" type="ORF">E6H04_03610</name>
</gene>
<dbReference type="InterPro" id="IPR038078">
    <property type="entry name" value="PhoU-like_sf"/>
</dbReference>
<evidence type="ECO:0008006" key="3">
    <source>
        <dbReference type="Google" id="ProtNLM"/>
    </source>
</evidence>
<name>A0A537JHR1_9BACT</name>